<keyword evidence="2" id="KW-0456">Lyase</keyword>
<comment type="similarity">
    <text evidence="1">Belongs to the enoyl-CoA hydratase/isomerase family.</text>
</comment>
<organism evidence="3 4">
    <name type="scientific">miscellaneous Crenarchaeota group-15 archaeon DG-45</name>
    <dbReference type="NCBI Taxonomy" id="1685127"/>
    <lineage>
        <taxon>Archaea</taxon>
        <taxon>Candidatus Bathyarchaeota</taxon>
        <taxon>MCG-15</taxon>
    </lineage>
</organism>
<reference evidence="3 4" key="1">
    <citation type="submission" date="2015-06" db="EMBL/GenBank/DDBJ databases">
        <title>New insights into the roles of widespread benthic archaea in carbon and nitrogen cycling.</title>
        <authorList>
            <person name="Lazar C.S."/>
            <person name="Baker B.J."/>
            <person name="Seitz K.W."/>
            <person name="Hyde A.S."/>
            <person name="Dick G.J."/>
            <person name="Hinrichs K.-U."/>
            <person name="Teske A.P."/>
        </authorList>
    </citation>
    <scope>NUCLEOTIDE SEQUENCE [LARGE SCALE GENOMIC DNA]</scope>
    <source>
        <strain evidence="3">DG-45</strain>
    </source>
</reference>
<dbReference type="AlphaFoldDB" id="A0A0M0BRA4"/>
<accession>A0A0M0BRA4</accession>
<dbReference type="Pfam" id="PF00378">
    <property type="entry name" value="ECH_1"/>
    <property type="match status" value="1"/>
</dbReference>
<dbReference type="Proteomes" id="UP000037210">
    <property type="component" value="Unassembled WGS sequence"/>
</dbReference>
<comment type="caution">
    <text evidence="3">The sequence shown here is derived from an EMBL/GenBank/DDBJ whole genome shotgun (WGS) entry which is preliminary data.</text>
</comment>
<dbReference type="PATRIC" id="fig|1685127.3.peg.695"/>
<dbReference type="GO" id="GO:0016836">
    <property type="term" value="F:hydro-lyase activity"/>
    <property type="evidence" value="ECO:0007669"/>
    <property type="project" value="UniProtKB-ARBA"/>
</dbReference>
<dbReference type="EMBL" id="LFWZ01000018">
    <property type="protein sequence ID" value="KON30939.1"/>
    <property type="molecule type" value="Genomic_DNA"/>
</dbReference>
<evidence type="ECO:0000313" key="4">
    <source>
        <dbReference type="Proteomes" id="UP000037210"/>
    </source>
</evidence>
<dbReference type="FunFam" id="1.10.12.10:FF:000001">
    <property type="entry name" value="Probable enoyl-CoA hydratase, mitochondrial"/>
    <property type="match status" value="1"/>
</dbReference>
<gene>
    <name evidence="3" type="ORF">AC482_02545</name>
</gene>
<dbReference type="GO" id="GO:0006635">
    <property type="term" value="P:fatty acid beta-oxidation"/>
    <property type="evidence" value="ECO:0007669"/>
    <property type="project" value="TreeGrafter"/>
</dbReference>
<dbReference type="PANTHER" id="PTHR11941">
    <property type="entry name" value="ENOYL-COA HYDRATASE-RELATED"/>
    <property type="match status" value="1"/>
</dbReference>
<dbReference type="InterPro" id="IPR029045">
    <property type="entry name" value="ClpP/crotonase-like_dom_sf"/>
</dbReference>
<evidence type="ECO:0000313" key="3">
    <source>
        <dbReference type="EMBL" id="KON30939.1"/>
    </source>
</evidence>
<evidence type="ECO:0000256" key="1">
    <source>
        <dbReference type="ARBA" id="ARBA00005254"/>
    </source>
</evidence>
<name>A0A0M0BRA4_9ARCH</name>
<proteinExistence type="inferred from homology"/>
<dbReference type="InterPro" id="IPR001753">
    <property type="entry name" value="Enoyl-CoA_hydra/iso"/>
</dbReference>
<dbReference type="SUPFAM" id="SSF52096">
    <property type="entry name" value="ClpP/crotonase"/>
    <property type="match status" value="1"/>
</dbReference>
<dbReference type="CDD" id="cd06558">
    <property type="entry name" value="crotonase-like"/>
    <property type="match status" value="1"/>
</dbReference>
<dbReference type="FunFam" id="3.90.226.10:FF:000009">
    <property type="entry name" value="Carnitinyl-CoA dehydratase"/>
    <property type="match status" value="1"/>
</dbReference>
<dbReference type="PANTHER" id="PTHR11941:SF54">
    <property type="entry name" value="ENOYL-COA HYDRATASE, MITOCHONDRIAL"/>
    <property type="match status" value="1"/>
</dbReference>
<evidence type="ECO:0000256" key="2">
    <source>
        <dbReference type="ARBA" id="ARBA00023239"/>
    </source>
</evidence>
<protein>
    <submittedName>
        <fullName evidence="3">Crotonase</fullName>
    </submittedName>
</protein>
<sequence>MARRGRFETILVEKEGGVAWITFNRPHRMNALTLEMIDELSSALDEAEEDEGVRCIVFRGSGDRAFSVGADLTMFAGLTPISACDASERGQRLMDKIEASSKPCVVAIHGFCLGGGLELALACDFRVADESAELGNPEIRLGIIPGWGGTQRLTRVVGLAKAKELIMLGDRIPAKEALRIGLVHGVVPPGKLLEEAGALAQRLAEGPPIALKQAKHVMNLGTQLSLEAGLKMEAQAFGIIASAEDTVEGISAFFEKRKPEFKGE</sequence>
<dbReference type="Gene3D" id="1.10.12.10">
    <property type="entry name" value="Lyase 2-enoyl-coa Hydratase, Chain A, domain 2"/>
    <property type="match status" value="1"/>
</dbReference>
<dbReference type="InterPro" id="IPR014748">
    <property type="entry name" value="Enoyl-CoA_hydra_C"/>
</dbReference>
<dbReference type="Gene3D" id="3.90.226.10">
    <property type="entry name" value="2-enoyl-CoA Hydratase, Chain A, domain 1"/>
    <property type="match status" value="1"/>
</dbReference>